<protein>
    <submittedName>
        <fullName evidence="1">Addiction module antitoxin, RelB/DinJ family</fullName>
    </submittedName>
</protein>
<sequence length="87" mass="9873">MAQQSTVFQIRMNPQEKQEMFALFGAMGIKPSQAFRMFVNEVKRTGQMPFAPTLPNKETAEFLLLSDEQKGYEKVGKASDLLLDLDD</sequence>
<dbReference type="EMBL" id="UGQU01000001">
    <property type="protein sequence ID" value="STZ55764.1"/>
    <property type="molecule type" value="Genomic_DNA"/>
</dbReference>
<dbReference type="NCBIfam" id="TIGR02384">
    <property type="entry name" value="RelB_DinJ"/>
    <property type="match status" value="1"/>
</dbReference>
<organism evidence="1 2">
    <name type="scientific">Moraxella lacunata</name>
    <dbReference type="NCBI Taxonomy" id="477"/>
    <lineage>
        <taxon>Bacteria</taxon>
        <taxon>Pseudomonadati</taxon>
        <taxon>Pseudomonadota</taxon>
        <taxon>Gammaproteobacteria</taxon>
        <taxon>Moraxellales</taxon>
        <taxon>Moraxellaceae</taxon>
        <taxon>Moraxella</taxon>
    </lineage>
</organism>
<accession>A0A378T5U0</accession>
<dbReference type="InterPro" id="IPR007337">
    <property type="entry name" value="RelB/DinJ"/>
</dbReference>
<dbReference type="Proteomes" id="UP000254437">
    <property type="component" value="Unassembled WGS sequence"/>
</dbReference>
<dbReference type="GO" id="GO:0006355">
    <property type="term" value="P:regulation of DNA-templated transcription"/>
    <property type="evidence" value="ECO:0007669"/>
    <property type="project" value="InterPro"/>
</dbReference>
<gene>
    <name evidence="1" type="ORF">NCTC10359_00361</name>
</gene>
<dbReference type="InterPro" id="IPR013321">
    <property type="entry name" value="Arc_rbn_hlx_hlx"/>
</dbReference>
<dbReference type="AlphaFoldDB" id="A0A378T5U0"/>
<dbReference type="Gene3D" id="1.10.1220.10">
    <property type="entry name" value="Met repressor-like"/>
    <property type="match status" value="1"/>
</dbReference>
<dbReference type="Pfam" id="PF04221">
    <property type="entry name" value="RelB"/>
    <property type="match status" value="1"/>
</dbReference>
<evidence type="ECO:0000313" key="1">
    <source>
        <dbReference type="EMBL" id="STZ55764.1"/>
    </source>
</evidence>
<dbReference type="RefSeq" id="WP_115004963.1">
    <property type="nucleotide sequence ID" value="NZ_UGQU01000001.1"/>
</dbReference>
<evidence type="ECO:0000313" key="2">
    <source>
        <dbReference type="Proteomes" id="UP000254437"/>
    </source>
</evidence>
<proteinExistence type="predicted"/>
<name>A0A378T5U0_MORLA</name>
<reference evidence="1 2" key="1">
    <citation type="submission" date="2018-06" db="EMBL/GenBank/DDBJ databases">
        <authorList>
            <consortium name="Pathogen Informatics"/>
            <person name="Doyle S."/>
        </authorList>
    </citation>
    <scope>NUCLEOTIDE SEQUENCE [LARGE SCALE GENOMIC DNA]</scope>
    <source>
        <strain evidence="1 2">NCTC10359</strain>
    </source>
</reference>